<evidence type="ECO:0000313" key="7">
    <source>
        <dbReference type="Proteomes" id="UP000198744"/>
    </source>
</evidence>
<keyword evidence="2" id="KW-0592">Phosphate transport</keyword>
<dbReference type="Proteomes" id="UP000198744">
    <property type="component" value="Unassembled WGS sequence"/>
</dbReference>
<dbReference type="SMART" id="SM00382">
    <property type="entry name" value="AAA"/>
    <property type="match status" value="1"/>
</dbReference>
<feature type="domain" description="ABC transporter" evidence="5">
    <location>
        <begin position="11"/>
        <end position="237"/>
    </location>
</feature>
<dbReference type="PANTHER" id="PTHR43423">
    <property type="entry name" value="ABC TRANSPORTER I FAMILY MEMBER 17"/>
    <property type="match status" value="1"/>
</dbReference>
<dbReference type="PANTHER" id="PTHR43423:SF1">
    <property type="entry name" value="ABC TRANSPORTER I FAMILY MEMBER 17"/>
    <property type="match status" value="1"/>
</dbReference>
<dbReference type="SUPFAM" id="SSF52540">
    <property type="entry name" value="P-loop containing nucleoside triphosphate hydrolases"/>
    <property type="match status" value="1"/>
</dbReference>
<dbReference type="EMBL" id="FOBS01000018">
    <property type="protein sequence ID" value="SEM50285.1"/>
    <property type="molecule type" value="Genomic_DNA"/>
</dbReference>
<dbReference type="InterPro" id="IPR005670">
    <property type="entry name" value="PstB-like"/>
</dbReference>
<evidence type="ECO:0000256" key="4">
    <source>
        <dbReference type="ARBA" id="ARBA00022840"/>
    </source>
</evidence>
<dbReference type="AlphaFoldDB" id="A0A1H7YWG6"/>
<evidence type="ECO:0000313" key="6">
    <source>
        <dbReference type="EMBL" id="SEM50285.1"/>
    </source>
</evidence>
<dbReference type="InterPro" id="IPR003439">
    <property type="entry name" value="ABC_transporter-like_ATP-bd"/>
</dbReference>
<proteinExistence type="predicted"/>
<keyword evidence="1" id="KW-0813">Transport</keyword>
<dbReference type="OrthoDB" id="9809450at2"/>
<evidence type="ECO:0000256" key="2">
    <source>
        <dbReference type="ARBA" id="ARBA00022592"/>
    </source>
</evidence>
<evidence type="ECO:0000256" key="3">
    <source>
        <dbReference type="ARBA" id="ARBA00022741"/>
    </source>
</evidence>
<dbReference type="InterPro" id="IPR003593">
    <property type="entry name" value="AAA+_ATPase"/>
</dbReference>
<organism evidence="6 7">
    <name type="scientific">Syntrophus gentianae</name>
    <dbReference type="NCBI Taxonomy" id="43775"/>
    <lineage>
        <taxon>Bacteria</taxon>
        <taxon>Pseudomonadati</taxon>
        <taxon>Thermodesulfobacteriota</taxon>
        <taxon>Syntrophia</taxon>
        <taxon>Syntrophales</taxon>
        <taxon>Syntrophaceae</taxon>
        <taxon>Syntrophus</taxon>
    </lineage>
</organism>
<evidence type="ECO:0000256" key="1">
    <source>
        <dbReference type="ARBA" id="ARBA00022448"/>
    </source>
</evidence>
<accession>A0A1H7YWG6</accession>
<dbReference type="RefSeq" id="WP_093883970.1">
    <property type="nucleotide sequence ID" value="NZ_FOBS01000018.1"/>
</dbReference>
<sequence length="237" mass="26923">MKPILPDTTKIRVADLNFFYRDRHILKDLTVSFEKNAISALIGPSGAGKSTFLITLNRLWEHLPEARMSGGVEISLDGLWRNIYDRKFPVTDLRRRVAMVFQTPNPLPMSIARNVSFPLRMAGNTDREAMRQKVEEALKMAYLWEEVKDRMNEDARKLSGGQQQRLCLARALVLQPEVLLMDEPTSSLDATATDVIEELLLKLKKDRTVLVVSHYLDQVKRVADRVITFADGVVVSS</sequence>
<keyword evidence="7" id="KW-1185">Reference proteome</keyword>
<name>A0A1H7YWG6_9BACT</name>
<dbReference type="STRING" id="43775.SAMN04489760_11866"/>
<keyword evidence="4 6" id="KW-0067">ATP-binding</keyword>
<dbReference type="GO" id="GO:0005524">
    <property type="term" value="F:ATP binding"/>
    <property type="evidence" value="ECO:0007669"/>
    <property type="project" value="UniProtKB-KW"/>
</dbReference>
<evidence type="ECO:0000259" key="5">
    <source>
        <dbReference type="PROSITE" id="PS50893"/>
    </source>
</evidence>
<gene>
    <name evidence="6" type="ORF">SAMN04489760_11866</name>
</gene>
<dbReference type="GO" id="GO:0005315">
    <property type="term" value="F:phosphate transmembrane transporter activity"/>
    <property type="evidence" value="ECO:0007669"/>
    <property type="project" value="InterPro"/>
</dbReference>
<dbReference type="InterPro" id="IPR017871">
    <property type="entry name" value="ABC_transporter-like_CS"/>
</dbReference>
<dbReference type="CDD" id="cd03260">
    <property type="entry name" value="ABC_PstB_phosphate_transporter"/>
    <property type="match status" value="1"/>
</dbReference>
<dbReference type="PROSITE" id="PS00211">
    <property type="entry name" value="ABC_TRANSPORTER_1"/>
    <property type="match status" value="1"/>
</dbReference>
<dbReference type="PROSITE" id="PS50893">
    <property type="entry name" value="ABC_TRANSPORTER_2"/>
    <property type="match status" value="1"/>
</dbReference>
<keyword evidence="3" id="KW-0547">Nucleotide-binding</keyword>
<dbReference type="GO" id="GO:0035435">
    <property type="term" value="P:phosphate ion transmembrane transport"/>
    <property type="evidence" value="ECO:0007669"/>
    <property type="project" value="InterPro"/>
</dbReference>
<dbReference type="Gene3D" id="3.40.50.300">
    <property type="entry name" value="P-loop containing nucleotide triphosphate hydrolases"/>
    <property type="match status" value="1"/>
</dbReference>
<dbReference type="GO" id="GO:0016887">
    <property type="term" value="F:ATP hydrolysis activity"/>
    <property type="evidence" value="ECO:0007669"/>
    <property type="project" value="InterPro"/>
</dbReference>
<protein>
    <submittedName>
        <fullName evidence="6">Phosphate ABC transporter ATP-binding protein, PhoT family</fullName>
    </submittedName>
</protein>
<dbReference type="Pfam" id="PF00005">
    <property type="entry name" value="ABC_tran"/>
    <property type="match status" value="1"/>
</dbReference>
<dbReference type="GO" id="GO:0016020">
    <property type="term" value="C:membrane"/>
    <property type="evidence" value="ECO:0007669"/>
    <property type="project" value="InterPro"/>
</dbReference>
<dbReference type="InterPro" id="IPR027417">
    <property type="entry name" value="P-loop_NTPase"/>
</dbReference>
<reference evidence="6 7" key="1">
    <citation type="submission" date="2016-10" db="EMBL/GenBank/DDBJ databases">
        <authorList>
            <person name="de Groot N.N."/>
        </authorList>
    </citation>
    <scope>NUCLEOTIDE SEQUENCE [LARGE SCALE GENOMIC DNA]</scope>
    <source>
        <strain evidence="6 7">DSM 8423</strain>
    </source>
</reference>